<gene>
    <name evidence="1" type="ORF">BDZ94DRAFT_1313351</name>
</gene>
<dbReference type="Proteomes" id="UP000807353">
    <property type="component" value="Unassembled WGS sequence"/>
</dbReference>
<proteinExistence type="predicted"/>
<evidence type="ECO:0000313" key="1">
    <source>
        <dbReference type="EMBL" id="KAF9458392.1"/>
    </source>
</evidence>
<name>A0A9P6CAJ4_9AGAR</name>
<dbReference type="AlphaFoldDB" id="A0A9P6CAJ4"/>
<dbReference type="OrthoDB" id="407198at2759"/>
<dbReference type="EMBL" id="MU150342">
    <property type="protein sequence ID" value="KAF9458392.1"/>
    <property type="molecule type" value="Genomic_DNA"/>
</dbReference>
<sequence>MGTWDCIHPHEFTFEAPRPGRRRKSSSLDVVFKIGGASPYGDDWSILEQNLGLREVFGDNGRLQSTISPFDEVLPLHDLYYLYDFNDKWVHELIFKGERLARSDRPFIKTATGDVRLSNSVVESKAGKWSKSAFGSRIPTMKQNRMKVWARSAPGPDERFSPFNEPDVTVMNYEGRWENHFRYYLEASKKDDSEHPDLDDTFMSW</sequence>
<dbReference type="Gene3D" id="3.10.290.30">
    <property type="entry name" value="MM3350-like"/>
    <property type="match status" value="1"/>
</dbReference>
<reference evidence="1" key="1">
    <citation type="submission" date="2020-11" db="EMBL/GenBank/DDBJ databases">
        <authorList>
            <consortium name="DOE Joint Genome Institute"/>
            <person name="Ahrendt S."/>
            <person name="Riley R."/>
            <person name="Andreopoulos W."/>
            <person name="Labutti K."/>
            <person name="Pangilinan J."/>
            <person name="Ruiz-Duenas F.J."/>
            <person name="Barrasa J.M."/>
            <person name="Sanchez-Garcia M."/>
            <person name="Camarero S."/>
            <person name="Miyauchi S."/>
            <person name="Serrano A."/>
            <person name="Linde D."/>
            <person name="Babiker R."/>
            <person name="Drula E."/>
            <person name="Ayuso-Fernandez I."/>
            <person name="Pacheco R."/>
            <person name="Padilla G."/>
            <person name="Ferreira P."/>
            <person name="Barriuso J."/>
            <person name="Kellner H."/>
            <person name="Castanera R."/>
            <person name="Alfaro M."/>
            <person name="Ramirez L."/>
            <person name="Pisabarro A.G."/>
            <person name="Kuo A."/>
            <person name="Tritt A."/>
            <person name="Lipzen A."/>
            <person name="He G."/>
            <person name="Yan M."/>
            <person name="Ng V."/>
            <person name="Cullen D."/>
            <person name="Martin F."/>
            <person name="Rosso M.-N."/>
            <person name="Henrissat B."/>
            <person name="Hibbett D."/>
            <person name="Martinez A.T."/>
            <person name="Grigoriev I.V."/>
        </authorList>
    </citation>
    <scope>NUCLEOTIDE SEQUENCE</scope>
    <source>
        <strain evidence="1">CBS 247.69</strain>
    </source>
</reference>
<accession>A0A9P6CAJ4</accession>
<keyword evidence="2" id="KW-1185">Reference proteome</keyword>
<dbReference type="InterPro" id="IPR024047">
    <property type="entry name" value="MM3350-like_sf"/>
</dbReference>
<comment type="caution">
    <text evidence="1">The sequence shown here is derived from an EMBL/GenBank/DDBJ whole genome shotgun (WGS) entry which is preliminary data.</text>
</comment>
<protein>
    <submittedName>
        <fullName evidence="1">Uncharacterized protein</fullName>
    </submittedName>
</protein>
<evidence type="ECO:0000313" key="2">
    <source>
        <dbReference type="Proteomes" id="UP000807353"/>
    </source>
</evidence>
<organism evidence="1 2">
    <name type="scientific">Collybia nuda</name>
    <dbReference type="NCBI Taxonomy" id="64659"/>
    <lineage>
        <taxon>Eukaryota</taxon>
        <taxon>Fungi</taxon>
        <taxon>Dikarya</taxon>
        <taxon>Basidiomycota</taxon>
        <taxon>Agaricomycotina</taxon>
        <taxon>Agaricomycetes</taxon>
        <taxon>Agaricomycetidae</taxon>
        <taxon>Agaricales</taxon>
        <taxon>Tricholomatineae</taxon>
        <taxon>Clitocybaceae</taxon>
        <taxon>Collybia</taxon>
    </lineage>
</organism>